<dbReference type="AlphaFoldDB" id="A0A6N2U4J5"/>
<evidence type="ECO:0000313" key="2">
    <source>
        <dbReference type="EMBL" id="VYT12497.1"/>
    </source>
</evidence>
<dbReference type="EMBL" id="CACRSL010000003">
    <property type="protein sequence ID" value="VYT12497.1"/>
    <property type="molecule type" value="Genomic_DNA"/>
</dbReference>
<proteinExistence type="predicted"/>
<feature type="region of interest" description="Disordered" evidence="1">
    <location>
        <begin position="195"/>
        <end position="220"/>
    </location>
</feature>
<accession>A0A6N2U4J5</accession>
<reference evidence="2" key="1">
    <citation type="submission" date="2019-11" db="EMBL/GenBank/DDBJ databases">
        <authorList>
            <person name="Feng L."/>
        </authorList>
    </citation>
    <scope>NUCLEOTIDE SEQUENCE</scope>
    <source>
        <strain evidence="2">AundefinedLFYP135</strain>
    </source>
</reference>
<name>A0A6N2U4J5_9FIRM</name>
<evidence type="ECO:0000256" key="1">
    <source>
        <dbReference type="SAM" id="MobiDB-lite"/>
    </source>
</evidence>
<protein>
    <submittedName>
        <fullName evidence="2">Uncharacterized protein</fullName>
    </submittedName>
</protein>
<organism evidence="2">
    <name type="scientific">uncultured Anaerotruncus sp</name>
    <dbReference type="NCBI Taxonomy" id="905011"/>
    <lineage>
        <taxon>Bacteria</taxon>
        <taxon>Bacillati</taxon>
        <taxon>Bacillota</taxon>
        <taxon>Clostridia</taxon>
        <taxon>Eubacteriales</taxon>
        <taxon>Oscillospiraceae</taxon>
        <taxon>Anaerotruncus</taxon>
        <taxon>environmental samples</taxon>
    </lineage>
</organism>
<sequence length="220" mass="25236">MKLSKYVKLVKGGGYCMVAHVEDSGIWLGTRSAIFRATELPDMVGEEQVRTVLDMPEKAWEKVHFDERWEGTVKSIFGMNLSDYADGEQDTEKLKVMAAPDGLWCDCRRSMDDGELIFYREAMLSPLAEQIKESDYIRYTVRKMESGQRYLVVHDGFEVLAAIMPVRIVTEKYLADLSEFQALCTEQFYRERARGEFAAQETEEPDAEQIGMEDAPENEN</sequence>
<gene>
    <name evidence="2" type="ORF">AULFYP135_01741</name>
</gene>